<dbReference type="SUPFAM" id="SSF53474">
    <property type="entry name" value="alpha/beta-Hydrolases"/>
    <property type="match status" value="1"/>
</dbReference>
<dbReference type="Gene3D" id="3.40.50.1820">
    <property type="entry name" value="alpha/beta hydrolase"/>
    <property type="match status" value="1"/>
</dbReference>
<feature type="chain" id="PRO_5001577507" evidence="1">
    <location>
        <begin position="20"/>
        <end position="295"/>
    </location>
</feature>
<dbReference type="AlphaFoldDB" id="A0A059FLB2"/>
<evidence type="ECO:0000259" key="2">
    <source>
        <dbReference type="Pfam" id="PF12697"/>
    </source>
</evidence>
<proteinExistence type="predicted"/>
<organism evidence="3 4">
    <name type="scientific">Hyphomonas jannaschiana VP2</name>
    <dbReference type="NCBI Taxonomy" id="1280952"/>
    <lineage>
        <taxon>Bacteria</taxon>
        <taxon>Pseudomonadati</taxon>
        <taxon>Pseudomonadota</taxon>
        <taxon>Alphaproteobacteria</taxon>
        <taxon>Hyphomonadales</taxon>
        <taxon>Hyphomonadaceae</taxon>
        <taxon>Hyphomonas</taxon>
    </lineage>
</organism>
<feature type="signal peptide" evidence="1">
    <location>
        <begin position="1"/>
        <end position="19"/>
    </location>
</feature>
<dbReference type="PATRIC" id="fig|1280952.3.peg.459"/>
<evidence type="ECO:0000313" key="3">
    <source>
        <dbReference type="EMBL" id="KCZ91326.1"/>
    </source>
</evidence>
<gene>
    <name evidence="3" type="ORF">HJA_02270</name>
</gene>
<dbReference type="OrthoDB" id="9780765at2"/>
<feature type="domain" description="AB hydrolase-1" evidence="2">
    <location>
        <begin position="85"/>
        <end position="284"/>
    </location>
</feature>
<keyword evidence="3" id="KW-0378">Hydrolase</keyword>
<accession>A0A059FLB2</accession>
<evidence type="ECO:0000313" key="4">
    <source>
        <dbReference type="Proteomes" id="UP000024816"/>
    </source>
</evidence>
<dbReference type="PANTHER" id="PTHR43433">
    <property type="entry name" value="HYDROLASE, ALPHA/BETA FOLD FAMILY PROTEIN"/>
    <property type="match status" value="1"/>
</dbReference>
<keyword evidence="4" id="KW-1185">Reference proteome</keyword>
<dbReference type="EMBL" id="ARYJ01000001">
    <property type="protein sequence ID" value="KCZ91326.1"/>
    <property type="molecule type" value="Genomic_DNA"/>
</dbReference>
<dbReference type="InterPro" id="IPR050471">
    <property type="entry name" value="AB_hydrolase"/>
</dbReference>
<dbReference type="InterPro" id="IPR000073">
    <property type="entry name" value="AB_hydrolase_1"/>
</dbReference>
<dbReference type="Pfam" id="PF12697">
    <property type="entry name" value="Abhydrolase_6"/>
    <property type="match status" value="1"/>
</dbReference>
<name>A0A059FLB2_9PROT</name>
<dbReference type="InterPro" id="IPR029058">
    <property type="entry name" value="AB_hydrolase_fold"/>
</dbReference>
<dbReference type="RefSeq" id="WP_035577584.1">
    <property type="nucleotide sequence ID" value="NZ_ARYJ01000001.1"/>
</dbReference>
<dbReference type="eggNOG" id="COG1073">
    <property type="taxonomic scope" value="Bacteria"/>
</dbReference>
<dbReference type="GO" id="GO:0016787">
    <property type="term" value="F:hydrolase activity"/>
    <property type="evidence" value="ECO:0007669"/>
    <property type="project" value="UniProtKB-KW"/>
</dbReference>
<protein>
    <submittedName>
        <fullName evidence="3">Putative hydrolase</fullName>
    </submittedName>
</protein>
<comment type="caution">
    <text evidence="3">The sequence shown here is derived from an EMBL/GenBank/DDBJ whole genome shotgun (WGS) entry which is preliminary data.</text>
</comment>
<keyword evidence="1" id="KW-0732">Signal</keyword>
<dbReference type="Proteomes" id="UP000024816">
    <property type="component" value="Unassembled WGS sequence"/>
</dbReference>
<dbReference type="PROSITE" id="PS51257">
    <property type="entry name" value="PROKAR_LIPOPROTEIN"/>
    <property type="match status" value="1"/>
</dbReference>
<reference evidence="3 4" key="1">
    <citation type="journal article" date="2014" name="Antonie Van Leeuwenhoek">
        <title>Hyphomonas beringensis sp. nov. and Hyphomonas chukchiensis sp. nov., isolated from surface seawater of the Bering Sea and Chukchi Sea.</title>
        <authorList>
            <person name="Li C."/>
            <person name="Lai Q."/>
            <person name="Li G."/>
            <person name="Dong C."/>
            <person name="Wang J."/>
            <person name="Liao Y."/>
            <person name="Shao Z."/>
        </authorList>
    </citation>
    <scope>NUCLEOTIDE SEQUENCE [LARGE SCALE GENOMIC DNA]</scope>
    <source>
        <strain evidence="3 4">VP2</strain>
    </source>
</reference>
<dbReference type="PANTHER" id="PTHR43433:SF5">
    <property type="entry name" value="AB HYDROLASE-1 DOMAIN-CONTAINING PROTEIN"/>
    <property type="match status" value="1"/>
</dbReference>
<evidence type="ECO:0000256" key="1">
    <source>
        <dbReference type="SAM" id="SignalP"/>
    </source>
</evidence>
<sequence length="295" mass="31347">MLKSLSALPLLLFAGLVSACMSAAPYAPGDMARTPVGITWTYEEGAARLKAYRSGEGPEIVMFASAGREASDFNELAEHLTGAGYSATLFEAPAINGTQASVEAPSLFDLADDAAIYLETRDAPVVVLGHAFGNRLARAVATRHPDQVRGVILLAAGGLNPIEEKANTALMQSFDPRLTPEAHREAVRYGFFADGNDIPDYWLRGWHMETGRLQGAATRSVESSLWWNAGGKPMLVITGLQDKIAPPADTIDLLEAELGDQVTAVRIDGAGHALLPEVPDQLAGAITDWLAGLPE</sequence>
<dbReference type="STRING" id="1280952.HJA_02270"/>